<evidence type="ECO:0000256" key="1">
    <source>
        <dbReference type="SAM" id="MobiDB-lite"/>
    </source>
</evidence>
<reference evidence="2 3" key="1">
    <citation type="submission" date="2024-01" db="EMBL/GenBank/DDBJ databases">
        <title>The complete chloroplast genome sequence of Lithospermum erythrorhizon: insights into the phylogenetic relationship among Boraginaceae species and the maternal lineages of purple gromwells.</title>
        <authorList>
            <person name="Okada T."/>
            <person name="Watanabe K."/>
        </authorList>
    </citation>
    <scope>NUCLEOTIDE SEQUENCE [LARGE SCALE GENOMIC DNA]</scope>
</reference>
<comment type="caution">
    <text evidence="2">The sequence shown here is derived from an EMBL/GenBank/DDBJ whole genome shotgun (WGS) entry which is preliminary data.</text>
</comment>
<evidence type="ECO:0000313" key="2">
    <source>
        <dbReference type="EMBL" id="GAA0155063.1"/>
    </source>
</evidence>
<protein>
    <submittedName>
        <fullName evidence="2">Uncharacterized protein</fullName>
    </submittedName>
</protein>
<proteinExistence type="predicted"/>
<name>A0AAV3PUU0_LITER</name>
<sequence>MMKETDTTTTTTILRPRPKSGRKPLQPRNDNNIITTSKSQVPTLKPKPDHWNKENLISKMNHLKIINIEPFEASLADELTAIRKKMERLKLDKDNTDNLLKERDLMIDMQMNQLQLRGEAQKHLEIQKLCIDDTESDKDAAHGN</sequence>
<organism evidence="2 3">
    <name type="scientific">Lithospermum erythrorhizon</name>
    <name type="common">Purple gromwell</name>
    <name type="synonym">Lithospermum officinale var. erythrorhizon</name>
    <dbReference type="NCBI Taxonomy" id="34254"/>
    <lineage>
        <taxon>Eukaryota</taxon>
        <taxon>Viridiplantae</taxon>
        <taxon>Streptophyta</taxon>
        <taxon>Embryophyta</taxon>
        <taxon>Tracheophyta</taxon>
        <taxon>Spermatophyta</taxon>
        <taxon>Magnoliopsida</taxon>
        <taxon>eudicotyledons</taxon>
        <taxon>Gunneridae</taxon>
        <taxon>Pentapetalae</taxon>
        <taxon>asterids</taxon>
        <taxon>lamiids</taxon>
        <taxon>Boraginales</taxon>
        <taxon>Boraginaceae</taxon>
        <taxon>Boraginoideae</taxon>
        <taxon>Lithospermeae</taxon>
        <taxon>Lithospermum</taxon>
    </lineage>
</organism>
<dbReference type="PANTHER" id="PTHR36790:SF1">
    <property type="entry name" value="MYELIN TRANSCRIPTION FACTOR"/>
    <property type="match status" value="1"/>
</dbReference>
<feature type="compositionally biased region" description="Polar residues" evidence="1">
    <location>
        <begin position="28"/>
        <end position="42"/>
    </location>
</feature>
<dbReference type="AlphaFoldDB" id="A0AAV3PUU0"/>
<accession>A0AAV3PUU0</accession>
<dbReference type="EMBL" id="BAABME010002532">
    <property type="protein sequence ID" value="GAA0155063.1"/>
    <property type="molecule type" value="Genomic_DNA"/>
</dbReference>
<dbReference type="Proteomes" id="UP001454036">
    <property type="component" value="Unassembled WGS sequence"/>
</dbReference>
<gene>
    <name evidence="2" type="ORF">LIER_12884</name>
</gene>
<dbReference type="PANTHER" id="PTHR36790">
    <property type="entry name" value="MYELIN TRANSCRIPTION FACTOR"/>
    <property type="match status" value="1"/>
</dbReference>
<feature type="region of interest" description="Disordered" evidence="1">
    <location>
        <begin position="1"/>
        <end position="50"/>
    </location>
</feature>
<keyword evidence="3" id="KW-1185">Reference proteome</keyword>
<evidence type="ECO:0000313" key="3">
    <source>
        <dbReference type="Proteomes" id="UP001454036"/>
    </source>
</evidence>